<protein>
    <submittedName>
        <fullName evidence="2">Uncharacterized protein</fullName>
    </submittedName>
</protein>
<reference evidence="2 3" key="1">
    <citation type="submission" date="2014-03" db="EMBL/GenBank/DDBJ databases">
        <title>Genomics of Bifidobacteria.</title>
        <authorList>
            <person name="Ventura M."/>
            <person name="Milani C."/>
            <person name="Lugli G.A."/>
        </authorList>
    </citation>
    <scope>NUCLEOTIDE SEQUENCE [LARGE SCALE GENOMIC DNA]</scope>
    <source>
        <strain evidence="2 3">DSM 22767</strain>
    </source>
</reference>
<dbReference type="Proteomes" id="UP000029096">
    <property type="component" value="Unassembled WGS sequence"/>
</dbReference>
<sequence length="244" mass="26011">MTTATTDQAGGEQNSTMPQCNQSQSTHTKRYGTTDSADSAVDSQANGSADEPLSIDDMAERANQHNPHRNRDSASKTGSATVVVQGQRLTGSLPISRLDIHLQSMAGRGRIADTEDFEVRLHHCKAADFRIVNKAGTLSVANIGTPWDSFSFAMFNPAQWNTGVEVADVEIHSGSMKWDGTASKTFNFECHSGSAQITGLPQGYGYTTQISGSTVLIDGESALSSRPGSPMLNLDLRSNSASVQ</sequence>
<dbReference type="AlphaFoldDB" id="A0A086ZH77"/>
<evidence type="ECO:0000313" key="3">
    <source>
        <dbReference type="Proteomes" id="UP000029096"/>
    </source>
</evidence>
<keyword evidence="3" id="KW-1185">Reference proteome</keyword>
<evidence type="ECO:0000313" key="2">
    <source>
        <dbReference type="EMBL" id="KFI45877.1"/>
    </source>
</evidence>
<accession>A0A086ZH77</accession>
<gene>
    <name evidence="2" type="ORF">BBOH_0681</name>
</gene>
<organism evidence="2 3">
    <name type="scientific">Bifidobacterium bohemicum DSM 22767</name>
    <dbReference type="NCBI Taxonomy" id="1437606"/>
    <lineage>
        <taxon>Bacteria</taxon>
        <taxon>Bacillati</taxon>
        <taxon>Actinomycetota</taxon>
        <taxon>Actinomycetes</taxon>
        <taxon>Bifidobacteriales</taxon>
        <taxon>Bifidobacteriaceae</taxon>
        <taxon>Bifidobacterium</taxon>
    </lineage>
</organism>
<feature type="compositionally biased region" description="Polar residues" evidence="1">
    <location>
        <begin position="1"/>
        <end position="47"/>
    </location>
</feature>
<evidence type="ECO:0000256" key="1">
    <source>
        <dbReference type="SAM" id="MobiDB-lite"/>
    </source>
</evidence>
<comment type="caution">
    <text evidence="2">The sequence shown here is derived from an EMBL/GenBank/DDBJ whole genome shotgun (WGS) entry which is preliminary data.</text>
</comment>
<name>A0A086ZH77_9BIFI</name>
<proteinExistence type="predicted"/>
<dbReference type="EMBL" id="JGYP01000002">
    <property type="protein sequence ID" value="KFI45877.1"/>
    <property type="molecule type" value="Genomic_DNA"/>
</dbReference>
<feature type="region of interest" description="Disordered" evidence="1">
    <location>
        <begin position="1"/>
        <end position="54"/>
    </location>
</feature>